<gene>
    <name evidence="6" type="ORF">CXZ10_16195</name>
</gene>
<comment type="caution">
    <text evidence="6">The sequence shown here is derived from an EMBL/GenBank/DDBJ whole genome shotgun (WGS) entry which is preliminary data.</text>
</comment>
<dbReference type="InterPro" id="IPR024199">
    <property type="entry name" value="Uncharacterised_DsbB"/>
</dbReference>
<dbReference type="PIRSF" id="PIRSF033913">
    <property type="entry name" value="S-S_format_DsbB"/>
    <property type="match status" value="1"/>
</dbReference>
<dbReference type="EMBL" id="PJNW01000014">
    <property type="protein sequence ID" value="PKR88003.1"/>
    <property type="molecule type" value="Genomic_DNA"/>
</dbReference>
<comment type="subcellular location">
    <subcellularLocation>
        <location evidence="1">Membrane</location>
        <topology evidence="1">Multi-pass membrane protein</topology>
    </subcellularLocation>
</comment>
<protein>
    <submittedName>
        <fullName evidence="6">Disulfide bond formation protein B</fullName>
    </submittedName>
</protein>
<evidence type="ECO:0000256" key="3">
    <source>
        <dbReference type="ARBA" id="ARBA00022989"/>
    </source>
</evidence>
<organism evidence="6 7">
    <name type="scientific">Pleomorphomonas diazotrophica</name>
    <dbReference type="NCBI Taxonomy" id="1166257"/>
    <lineage>
        <taxon>Bacteria</taxon>
        <taxon>Pseudomonadati</taxon>
        <taxon>Pseudomonadota</taxon>
        <taxon>Alphaproteobacteria</taxon>
        <taxon>Hyphomicrobiales</taxon>
        <taxon>Pleomorphomonadaceae</taxon>
        <taxon>Pleomorphomonas</taxon>
    </lineage>
</organism>
<feature type="transmembrane region" description="Helical" evidence="5">
    <location>
        <begin position="69"/>
        <end position="87"/>
    </location>
</feature>
<dbReference type="RefSeq" id="WP_101290406.1">
    <property type="nucleotide sequence ID" value="NZ_FOUQ01000002.1"/>
</dbReference>
<dbReference type="Pfam" id="PF02600">
    <property type="entry name" value="DsbB"/>
    <property type="match status" value="1"/>
</dbReference>
<accession>A0A1I4RWJ6</accession>
<evidence type="ECO:0000256" key="1">
    <source>
        <dbReference type="ARBA" id="ARBA00004141"/>
    </source>
</evidence>
<name>A0A1I4RWJ6_9HYPH</name>
<keyword evidence="4 5" id="KW-0472">Membrane</keyword>
<proteinExistence type="predicted"/>
<feature type="transmembrane region" description="Helical" evidence="5">
    <location>
        <begin position="45"/>
        <end position="62"/>
    </location>
</feature>
<evidence type="ECO:0000256" key="2">
    <source>
        <dbReference type="ARBA" id="ARBA00022692"/>
    </source>
</evidence>
<evidence type="ECO:0000256" key="4">
    <source>
        <dbReference type="ARBA" id="ARBA00023136"/>
    </source>
</evidence>
<keyword evidence="2 5" id="KW-0812">Transmembrane</keyword>
<feature type="transmembrane region" description="Helical" evidence="5">
    <location>
        <begin position="132"/>
        <end position="152"/>
    </location>
</feature>
<keyword evidence="3 5" id="KW-1133">Transmembrane helix</keyword>
<evidence type="ECO:0000313" key="6">
    <source>
        <dbReference type="EMBL" id="PKR88003.1"/>
    </source>
</evidence>
<keyword evidence="7" id="KW-1185">Reference proteome</keyword>
<feature type="transmembrane region" description="Helical" evidence="5">
    <location>
        <begin position="12"/>
        <end position="33"/>
    </location>
</feature>
<sequence>MSAPAAIRAPGLAFLAGLFAITAAWGFEIIGGYLPCKLCLQERMFYYAGLPVLLVGLLLSARMPRLSRLLYFVGGGIFLAGTILAGYHTGAEWKLWEGPSDCGGAPTVVSNAADLMAAVKNTRLVSCSDAPISLFGLSFAGWDTLSMLFVGIMSWRGIFARRDALI</sequence>
<dbReference type="Gene3D" id="1.20.1550.10">
    <property type="entry name" value="DsbB-like"/>
    <property type="match status" value="1"/>
</dbReference>
<dbReference type="GO" id="GO:0015035">
    <property type="term" value="F:protein-disulfide reductase activity"/>
    <property type="evidence" value="ECO:0007669"/>
    <property type="project" value="InterPro"/>
</dbReference>
<evidence type="ECO:0000313" key="7">
    <source>
        <dbReference type="Proteomes" id="UP000233491"/>
    </source>
</evidence>
<dbReference type="GO" id="GO:0006457">
    <property type="term" value="P:protein folding"/>
    <property type="evidence" value="ECO:0007669"/>
    <property type="project" value="InterPro"/>
</dbReference>
<dbReference type="SUPFAM" id="SSF158442">
    <property type="entry name" value="DsbB-like"/>
    <property type="match status" value="1"/>
</dbReference>
<dbReference type="OrthoDB" id="9808637at2"/>
<dbReference type="GO" id="GO:0016020">
    <property type="term" value="C:membrane"/>
    <property type="evidence" value="ECO:0007669"/>
    <property type="project" value="UniProtKB-SubCell"/>
</dbReference>
<evidence type="ECO:0000256" key="5">
    <source>
        <dbReference type="SAM" id="Phobius"/>
    </source>
</evidence>
<dbReference type="AlphaFoldDB" id="A0A1I4RWJ6"/>
<dbReference type="InterPro" id="IPR023380">
    <property type="entry name" value="DsbB-like_sf"/>
</dbReference>
<dbReference type="Proteomes" id="UP000233491">
    <property type="component" value="Unassembled WGS sequence"/>
</dbReference>
<dbReference type="InterPro" id="IPR003752">
    <property type="entry name" value="DiS_bond_form_DsbB/BdbC"/>
</dbReference>
<reference evidence="6 7" key="1">
    <citation type="submission" date="2017-12" db="EMBL/GenBank/DDBJ databases">
        <title>Anaerobic carbon monoxide metabolism by Pleomorphomonas carboxyditropha sp. nov., a new mesophilic hydrogenogenic carboxidotroph.</title>
        <authorList>
            <person name="Esquivel-Elizondo S."/>
            <person name="Krajmalnik-Brown R."/>
        </authorList>
    </citation>
    <scope>NUCLEOTIDE SEQUENCE [LARGE SCALE GENOMIC DNA]</scope>
    <source>
        <strain evidence="6 7">R5-392</strain>
    </source>
</reference>